<dbReference type="OrthoDB" id="545683at2759"/>
<dbReference type="InterPro" id="IPR012675">
    <property type="entry name" value="Beta-grasp_dom_sf"/>
</dbReference>
<dbReference type="EMBL" id="BLIY01000022">
    <property type="protein sequence ID" value="GFE55435.1"/>
    <property type="molecule type" value="Genomic_DNA"/>
</dbReference>
<dbReference type="Proteomes" id="UP001057455">
    <property type="component" value="Unassembled WGS sequence"/>
</dbReference>
<dbReference type="Gene3D" id="1.10.8.470">
    <property type="match status" value="1"/>
</dbReference>
<dbReference type="SUPFAM" id="SSF81271">
    <property type="entry name" value="TGS-like"/>
    <property type="match status" value="1"/>
</dbReference>
<feature type="domain" description="OBG-type G" evidence="2">
    <location>
        <begin position="5"/>
        <end position="176"/>
    </location>
</feature>
<evidence type="ECO:0000259" key="2">
    <source>
        <dbReference type="PROSITE" id="PS51710"/>
    </source>
</evidence>
<sequence length="424" mass="47390">MARDFVIGCVGKPSSGKSTFFNAVCVNPNAKTAAHPFTTIEPNHGVAFFTTDCPCVKYNVKCAPSFGSCRNGVRRVPVKLLDVAGLIPGANEGRGIGNKFLDDLRHADVLMHIIDVSGRTNEKGDATVGYDPSGDHLWLVEEIELWIYNNLLPKWATMAKRHAMKKDNAVTTLHSKVSGYMASESLVSRVLDLMEVKHSQFVDLSQWDEKQIRKFVSVFVQERFKFVLVLNKIDSDGDTDVNTLKLCQRHPHVPTVMCSALAMCFLRKMQAQGYIDYFEGDSDFYMHNDSEDDPRNAQLKPADDKLRNRLNNIRDLVLYRFGSTGVTKALNEATKAAGIVCIYPVKNLKTFSDDDTSHKAFRDCITVMPGTTVREFANMLHFEIGRNFYKAVGVSGMQISEDKVLTEEDNIISIITKATQTQPS</sequence>
<dbReference type="PRINTS" id="PR00326">
    <property type="entry name" value="GTP1OBG"/>
</dbReference>
<dbReference type="CDD" id="cd01899">
    <property type="entry name" value="Ygr210"/>
    <property type="match status" value="1"/>
</dbReference>
<proteinExistence type="predicted"/>
<dbReference type="InterPro" id="IPR012676">
    <property type="entry name" value="TGS-like"/>
</dbReference>
<dbReference type="SUPFAM" id="SSF52540">
    <property type="entry name" value="P-loop containing nucleoside triphosphate hydrolases"/>
    <property type="match status" value="1"/>
</dbReference>
<keyword evidence="1" id="KW-0547">Nucleotide-binding</keyword>
<dbReference type="PROSITE" id="PS51710">
    <property type="entry name" value="G_OBG"/>
    <property type="match status" value="1"/>
</dbReference>
<evidence type="ECO:0000313" key="4">
    <source>
        <dbReference type="Proteomes" id="UP001057455"/>
    </source>
</evidence>
<accession>A0A9W5TCJ8</accession>
<dbReference type="GO" id="GO:0016887">
    <property type="term" value="F:ATP hydrolysis activity"/>
    <property type="evidence" value="ECO:0007669"/>
    <property type="project" value="TreeGrafter"/>
</dbReference>
<dbReference type="InterPro" id="IPR027417">
    <property type="entry name" value="P-loop_NTPase"/>
</dbReference>
<protein>
    <submittedName>
        <fullName evidence="3">GTP binding protein</fullName>
    </submittedName>
</protein>
<dbReference type="GO" id="GO:0005525">
    <property type="term" value="F:GTP binding"/>
    <property type="evidence" value="ECO:0007669"/>
    <property type="project" value="InterPro"/>
</dbReference>
<dbReference type="PANTHER" id="PTHR23305">
    <property type="entry name" value="OBG GTPASE FAMILY"/>
    <property type="match status" value="1"/>
</dbReference>
<dbReference type="Pfam" id="PF08438">
    <property type="entry name" value="YGR210-like_G4"/>
    <property type="match status" value="1"/>
</dbReference>
<evidence type="ECO:0000313" key="3">
    <source>
        <dbReference type="EMBL" id="GFE55435.1"/>
    </source>
</evidence>
<dbReference type="InterPro" id="IPR006073">
    <property type="entry name" value="GTP-bd"/>
</dbReference>
<dbReference type="InterPro" id="IPR013646">
    <property type="entry name" value="YGR210-like_G4"/>
</dbReference>
<keyword evidence="4" id="KW-1185">Reference proteome</keyword>
<dbReference type="Gene3D" id="3.10.20.30">
    <property type="match status" value="1"/>
</dbReference>
<dbReference type="PANTHER" id="PTHR23305:SF1">
    <property type="entry name" value="OBG-TYPE G DOMAIN-CONTAINING PROTEIN"/>
    <property type="match status" value="1"/>
</dbReference>
<evidence type="ECO:0000256" key="1">
    <source>
        <dbReference type="ARBA" id="ARBA00022741"/>
    </source>
</evidence>
<dbReference type="AlphaFoldDB" id="A0A9W5TCJ8"/>
<dbReference type="InterPro" id="IPR031167">
    <property type="entry name" value="G_OBG"/>
</dbReference>
<dbReference type="Pfam" id="PF01926">
    <property type="entry name" value="MMR_HSR1"/>
    <property type="match status" value="1"/>
</dbReference>
<name>A0A9W5TCJ8_BABOV</name>
<comment type="caution">
    <text evidence="3">The sequence shown here is derived from an EMBL/GenBank/DDBJ whole genome shotgun (WGS) entry which is preliminary data.</text>
</comment>
<dbReference type="Gene3D" id="3.40.50.300">
    <property type="entry name" value="P-loop containing nucleotide triphosphate hydrolases"/>
    <property type="match status" value="1"/>
</dbReference>
<reference evidence="3" key="1">
    <citation type="submission" date="2019-12" db="EMBL/GenBank/DDBJ databases">
        <title>Genome sequence of Babesia ovis.</title>
        <authorList>
            <person name="Yamagishi J."/>
            <person name="Sevinc F."/>
            <person name="Xuan X."/>
        </authorList>
    </citation>
    <scope>NUCLEOTIDE SEQUENCE</scope>
    <source>
        <strain evidence="3">Selcuk</strain>
    </source>
</reference>
<gene>
    <name evidence="3" type="ORF">BaOVIS_028390</name>
</gene>
<organism evidence="3 4">
    <name type="scientific">Babesia ovis</name>
    <dbReference type="NCBI Taxonomy" id="5869"/>
    <lineage>
        <taxon>Eukaryota</taxon>
        <taxon>Sar</taxon>
        <taxon>Alveolata</taxon>
        <taxon>Apicomplexa</taxon>
        <taxon>Aconoidasida</taxon>
        <taxon>Piroplasmida</taxon>
        <taxon>Babesiidae</taxon>
        <taxon>Babesia</taxon>
    </lineage>
</organism>
<dbReference type="GO" id="GO:0005737">
    <property type="term" value="C:cytoplasm"/>
    <property type="evidence" value="ECO:0007669"/>
    <property type="project" value="TreeGrafter"/>
</dbReference>